<keyword evidence="3" id="KW-1185">Reference proteome</keyword>
<protein>
    <submittedName>
        <fullName evidence="2">Uncharacterized protein</fullName>
    </submittedName>
</protein>
<organism evidence="2 3">
    <name type="scientific">Microbacterium barkeri</name>
    <dbReference type="NCBI Taxonomy" id="33917"/>
    <lineage>
        <taxon>Bacteria</taxon>
        <taxon>Bacillati</taxon>
        <taxon>Actinomycetota</taxon>
        <taxon>Actinomycetes</taxon>
        <taxon>Micrococcales</taxon>
        <taxon>Microbacteriaceae</taxon>
        <taxon>Microbacterium</taxon>
    </lineage>
</organism>
<evidence type="ECO:0000313" key="2">
    <source>
        <dbReference type="EMBL" id="GLJ60530.1"/>
    </source>
</evidence>
<proteinExistence type="predicted"/>
<reference evidence="2" key="2">
    <citation type="submission" date="2023-01" db="EMBL/GenBank/DDBJ databases">
        <authorList>
            <person name="Sun Q."/>
            <person name="Evtushenko L."/>
        </authorList>
    </citation>
    <scope>NUCLEOTIDE SEQUENCE</scope>
    <source>
        <strain evidence="2">VKM Ac-1020</strain>
    </source>
</reference>
<dbReference type="EMBL" id="BSEJ01000002">
    <property type="protein sequence ID" value="GLJ60530.1"/>
    <property type="molecule type" value="Genomic_DNA"/>
</dbReference>
<sequence length="88" mass="10085">MRDQVRAAHGEEHSELRAEREADDRDRAVLAVLERFHERFDGPFVRLIVCVRAAVVPWQVRDKESVSGAHLLDQWSPHPPGDSTSMEQ</sequence>
<name>A0A9W6H1K8_9MICO</name>
<accession>A0A9W6H1K8</accession>
<feature type="region of interest" description="Disordered" evidence="1">
    <location>
        <begin position="65"/>
        <end position="88"/>
    </location>
</feature>
<evidence type="ECO:0000256" key="1">
    <source>
        <dbReference type="SAM" id="MobiDB-lite"/>
    </source>
</evidence>
<comment type="caution">
    <text evidence="2">The sequence shown here is derived from an EMBL/GenBank/DDBJ whole genome shotgun (WGS) entry which is preliminary data.</text>
</comment>
<dbReference type="Proteomes" id="UP001142462">
    <property type="component" value="Unassembled WGS sequence"/>
</dbReference>
<reference evidence="2" key="1">
    <citation type="journal article" date="2014" name="Int. J. Syst. Evol. Microbiol.">
        <title>Complete genome sequence of Corynebacterium casei LMG S-19264T (=DSM 44701T), isolated from a smear-ripened cheese.</title>
        <authorList>
            <consortium name="US DOE Joint Genome Institute (JGI-PGF)"/>
            <person name="Walter F."/>
            <person name="Albersmeier A."/>
            <person name="Kalinowski J."/>
            <person name="Ruckert C."/>
        </authorList>
    </citation>
    <scope>NUCLEOTIDE SEQUENCE</scope>
    <source>
        <strain evidence="2">VKM Ac-1020</strain>
    </source>
</reference>
<dbReference type="AlphaFoldDB" id="A0A9W6H1K8"/>
<gene>
    <name evidence="2" type="ORF">GCM10017576_06590</name>
</gene>
<evidence type="ECO:0000313" key="3">
    <source>
        <dbReference type="Proteomes" id="UP001142462"/>
    </source>
</evidence>
<feature type="region of interest" description="Disordered" evidence="1">
    <location>
        <begin position="1"/>
        <end position="24"/>
    </location>
</feature>